<feature type="signal peptide" evidence="1">
    <location>
        <begin position="1"/>
        <end position="21"/>
    </location>
</feature>
<comment type="caution">
    <text evidence="2">The sequence shown here is derived from an EMBL/GenBank/DDBJ whole genome shotgun (WGS) entry which is preliminary data.</text>
</comment>
<gene>
    <name evidence="2" type="ORF">LZZ85_00620</name>
</gene>
<evidence type="ECO:0000256" key="1">
    <source>
        <dbReference type="SAM" id="SignalP"/>
    </source>
</evidence>
<organism evidence="2 3">
    <name type="scientific">Terrimonas ginsenosidimutans</name>
    <dbReference type="NCBI Taxonomy" id="2908004"/>
    <lineage>
        <taxon>Bacteria</taxon>
        <taxon>Pseudomonadati</taxon>
        <taxon>Bacteroidota</taxon>
        <taxon>Chitinophagia</taxon>
        <taxon>Chitinophagales</taxon>
        <taxon>Chitinophagaceae</taxon>
        <taxon>Terrimonas</taxon>
    </lineage>
</organism>
<reference evidence="2" key="1">
    <citation type="submission" date="2022-01" db="EMBL/GenBank/DDBJ databases">
        <authorList>
            <person name="Jo J.-H."/>
            <person name="Im W.-T."/>
        </authorList>
    </citation>
    <scope>NUCLEOTIDE SEQUENCE</scope>
    <source>
        <strain evidence="2">NA20</strain>
    </source>
</reference>
<dbReference type="RefSeq" id="WP_237867982.1">
    <property type="nucleotide sequence ID" value="NZ_JAKLTR010000001.1"/>
</dbReference>
<dbReference type="Proteomes" id="UP001165367">
    <property type="component" value="Unassembled WGS sequence"/>
</dbReference>
<feature type="chain" id="PRO_5046742561" description="DUF306 domain-containing protein" evidence="1">
    <location>
        <begin position="22"/>
        <end position="128"/>
    </location>
</feature>
<evidence type="ECO:0008006" key="4">
    <source>
        <dbReference type="Google" id="ProtNLM"/>
    </source>
</evidence>
<proteinExistence type="predicted"/>
<keyword evidence="3" id="KW-1185">Reference proteome</keyword>
<sequence length="128" mass="14339">MKHLLIAFSAILLFAACQSSAQKEPTRTILGEWDSHETFDGKPWHFLARFKSDGTFDGIGNGKLIVSGQYRTAGDTIFFKDGLCNLNYEAAYRLTYFKDSIRFNMITDTCQGRIQGSDKVTLGRVASK</sequence>
<name>A0ABS9KKB7_9BACT</name>
<protein>
    <recommendedName>
        <fullName evidence="4">DUF306 domain-containing protein</fullName>
    </recommendedName>
</protein>
<keyword evidence="1" id="KW-0732">Signal</keyword>
<evidence type="ECO:0000313" key="2">
    <source>
        <dbReference type="EMBL" id="MCG2612753.1"/>
    </source>
</evidence>
<dbReference type="EMBL" id="JAKLTR010000001">
    <property type="protein sequence ID" value="MCG2612753.1"/>
    <property type="molecule type" value="Genomic_DNA"/>
</dbReference>
<dbReference type="PROSITE" id="PS51257">
    <property type="entry name" value="PROKAR_LIPOPROTEIN"/>
    <property type="match status" value="1"/>
</dbReference>
<evidence type="ECO:0000313" key="3">
    <source>
        <dbReference type="Proteomes" id="UP001165367"/>
    </source>
</evidence>
<accession>A0ABS9KKB7</accession>